<evidence type="ECO:0000256" key="1">
    <source>
        <dbReference type="SAM" id="MobiDB-lite"/>
    </source>
</evidence>
<reference evidence="2" key="1">
    <citation type="journal article" date="2021" name="Proc. Natl. Acad. Sci. U.S.A.">
        <title>A Catalog of Tens of Thousands of Viruses from Human Metagenomes Reveals Hidden Associations with Chronic Diseases.</title>
        <authorList>
            <person name="Tisza M.J."/>
            <person name="Buck C.B."/>
        </authorList>
    </citation>
    <scope>NUCLEOTIDE SEQUENCE</scope>
    <source>
        <strain evidence="2">CtiuS14</strain>
    </source>
</reference>
<proteinExistence type="predicted"/>
<accession>A0A8S5LMM4</accession>
<sequence length="90" mass="10110">MIQPLINPAIVLTGQILSLEARQELLGISDKIKSLEAKHNSLDEIFLALQNKDQEQDKGIKENKDKNTEQDETIKNLTPQEEEEGNGVDI</sequence>
<feature type="compositionally biased region" description="Basic and acidic residues" evidence="1">
    <location>
        <begin position="53"/>
        <end position="74"/>
    </location>
</feature>
<name>A0A8S5LMM4_9CAUD</name>
<organism evidence="2">
    <name type="scientific">Podoviridae sp. ctiuS14</name>
    <dbReference type="NCBI Taxonomy" id="2827620"/>
    <lineage>
        <taxon>Viruses</taxon>
        <taxon>Duplodnaviria</taxon>
        <taxon>Heunggongvirae</taxon>
        <taxon>Uroviricota</taxon>
        <taxon>Caudoviricetes</taxon>
    </lineage>
</organism>
<protein>
    <submittedName>
        <fullName evidence="2">Uncharacterized protein</fullName>
    </submittedName>
</protein>
<dbReference type="EMBL" id="BK015876">
    <property type="protein sequence ID" value="DAD71139.1"/>
    <property type="molecule type" value="Genomic_DNA"/>
</dbReference>
<feature type="compositionally biased region" description="Acidic residues" evidence="1">
    <location>
        <begin position="80"/>
        <end position="90"/>
    </location>
</feature>
<evidence type="ECO:0000313" key="2">
    <source>
        <dbReference type="EMBL" id="DAD71139.1"/>
    </source>
</evidence>
<feature type="region of interest" description="Disordered" evidence="1">
    <location>
        <begin position="53"/>
        <end position="90"/>
    </location>
</feature>